<name>A0AB37II06_HAEPA</name>
<gene>
    <name evidence="2" type="ORF">DPV97_04670</name>
</gene>
<accession>A0AB37II06</accession>
<dbReference type="InterPro" id="IPR052942">
    <property type="entry name" value="LPS_cholinephosphotransferase"/>
</dbReference>
<reference evidence="2 3" key="1">
    <citation type="submission" date="2018-05" db="EMBL/GenBank/DDBJ databases">
        <title>Draft Genome Sequences for a Diverse set of 7 Haemophilus Species.</title>
        <authorList>
            <person name="Nichols M."/>
            <person name="Topaz N."/>
            <person name="Wang X."/>
            <person name="Wang X."/>
            <person name="Boxrud D."/>
        </authorList>
    </citation>
    <scope>NUCLEOTIDE SEQUENCE [LARGE SCALE GENOMIC DNA]</scope>
    <source>
        <strain evidence="2 3">C2008003258</strain>
    </source>
</reference>
<evidence type="ECO:0000313" key="3">
    <source>
        <dbReference type="Proteomes" id="UP000253763"/>
    </source>
</evidence>
<comment type="caution">
    <text evidence="2">The sequence shown here is derived from an EMBL/GenBank/DDBJ whole genome shotgun (WGS) entry which is preliminary data.</text>
</comment>
<evidence type="ECO:0000259" key="1">
    <source>
        <dbReference type="Pfam" id="PF04991"/>
    </source>
</evidence>
<dbReference type="InterPro" id="IPR007074">
    <property type="entry name" value="LicD/FKTN/FKRP_NTP_transf"/>
</dbReference>
<proteinExistence type="predicted"/>
<feature type="domain" description="LicD/FKTN/FKRP nucleotidyltransferase" evidence="1">
    <location>
        <begin position="38"/>
        <end position="262"/>
    </location>
</feature>
<protein>
    <submittedName>
        <fullName evidence="2">LicD family protein</fullName>
    </submittedName>
</protein>
<dbReference type="Pfam" id="PF04991">
    <property type="entry name" value="LicD"/>
    <property type="match status" value="1"/>
</dbReference>
<organism evidence="2 3">
    <name type="scientific">Haemophilus parainfluenzae</name>
    <dbReference type="NCBI Taxonomy" id="729"/>
    <lineage>
        <taxon>Bacteria</taxon>
        <taxon>Pseudomonadati</taxon>
        <taxon>Pseudomonadota</taxon>
        <taxon>Gammaproteobacteria</taxon>
        <taxon>Pasteurellales</taxon>
        <taxon>Pasteurellaceae</taxon>
        <taxon>Haemophilus</taxon>
    </lineage>
</organism>
<sequence length="291" mass="34217">MVIESLHAEEICGFYVDEKMKLVWKTELELLKKFISVCEKYNLKYYMAGGSLLGAIRHSGFIPWDDDIDIDMPRDDYNKLLEIAKYEFTDPIFFQTTYTEQNYVRPHAQIRNSNTTAIVSHEKGLYFNQGIFIDIFPLDSVPTNKIKRYFHSNILKLLSIILKAGIMINPVKNPSRLKCLAHYLVMPIFKLFDYKKLFHLFEDICSRYNNNKNLPIGEISFDYRDKCIWPRECFNDITIKDFMGLKVACPIGYDTILKITFGDYMTPQQEASYHGNIIFDTEISYKEYLEK</sequence>
<dbReference type="GO" id="GO:0009100">
    <property type="term" value="P:glycoprotein metabolic process"/>
    <property type="evidence" value="ECO:0007669"/>
    <property type="project" value="UniProtKB-ARBA"/>
</dbReference>
<dbReference type="PANTHER" id="PTHR43404">
    <property type="entry name" value="LIPOPOLYSACCHARIDE CHOLINEPHOSPHOTRANSFERASE LICD"/>
    <property type="match status" value="1"/>
</dbReference>
<evidence type="ECO:0000313" key="2">
    <source>
        <dbReference type="EMBL" id="RDE92395.1"/>
    </source>
</evidence>
<dbReference type="AlphaFoldDB" id="A0AB37II06"/>
<dbReference type="RefSeq" id="WP_070714812.1">
    <property type="nucleotide sequence ID" value="NZ_QEPZ01000003.1"/>
</dbReference>
<dbReference type="EMBL" id="QEPZ01000003">
    <property type="protein sequence ID" value="RDE92395.1"/>
    <property type="molecule type" value="Genomic_DNA"/>
</dbReference>
<dbReference type="PANTHER" id="PTHR43404:SF2">
    <property type="entry name" value="LIPOPOLYSACCHARIDE CHOLINEPHOSPHOTRANSFERASE LICD"/>
    <property type="match status" value="1"/>
</dbReference>
<dbReference type="Proteomes" id="UP000253763">
    <property type="component" value="Unassembled WGS sequence"/>
</dbReference>